<dbReference type="Proteomes" id="UP001498398">
    <property type="component" value="Unassembled WGS sequence"/>
</dbReference>
<feature type="chain" id="PRO_5047482301" evidence="1">
    <location>
        <begin position="23"/>
        <end position="470"/>
    </location>
</feature>
<keyword evidence="3" id="KW-1185">Reference proteome</keyword>
<dbReference type="InterPro" id="IPR052980">
    <property type="entry name" value="Crinkler_effector"/>
</dbReference>
<evidence type="ECO:0000256" key="1">
    <source>
        <dbReference type="SAM" id="SignalP"/>
    </source>
</evidence>
<sequence length="470" mass="53157">MEAGKSLFLVFILIQRLQKSLVTLFMSSSRELYLFLPNGTYTTSTVETFKFWHLQQFPNLLQSRIWSLIDADDNNQEPPAGLVVRSHFYAVHAVSPNPQRFKNWKKQQIARIIVMEPWSDAELEQGLELLNPAPQKINVPQLREQYGPCIRDIISALEDDGQDLKNDINQALKELPNNINIVASAAVAGGTDAMHLVSHRLFVVGRIRSREDHHSDRLFVEAKSLSILRDLSNRCREIHLQDAQDLYSLCSPFPESSPFGGWVFEKLAVYYTSGAPPIGVASERVVTTLSGMSSADPPEGLRFVYDPPGATEQLDVACWSVKLLPVSEHITHGSTRHAIDSLPILCNNSSRQIRYVSKLENVTADPHLYYVFTDKRHPLFDAFFYEYTGSQGYVLWVLQMTTSARHGGSELGYDDVQYLRTIAGCCSVHYVLVVPDRNRRVVWTMPGSWSDWEPVQGLVCVQHLNLDILL</sequence>
<evidence type="ECO:0000313" key="3">
    <source>
        <dbReference type="Proteomes" id="UP001498398"/>
    </source>
</evidence>
<gene>
    <name evidence="2" type="ORF">VKT23_015752</name>
</gene>
<dbReference type="PANTHER" id="PTHR33129:SF1">
    <property type="entry name" value="ATP-BINDING PROTEIN"/>
    <property type="match status" value="1"/>
</dbReference>
<dbReference type="EMBL" id="JBANRG010000054">
    <property type="protein sequence ID" value="KAK7443580.1"/>
    <property type="molecule type" value="Genomic_DNA"/>
</dbReference>
<proteinExistence type="predicted"/>
<feature type="signal peptide" evidence="1">
    <location>
        <begin position="1"/>
        <end position="22"/>
    </location>
</feature>
<accession>A0ABR1IX51</accession>
<comment type="caution">
    <text evidence="2">The sequence shown here is derived from an EMBL/GenBank/DDBJ whole genome shotgun (WGS) entry which is preliminary data.</text>
</comment>
<reference evidence="2 3" key="1">
    <citation type="submission" date="2024-01" db="EMBL/GenBank/DDBJ databases">
        <title>A draft genome for the cacao thread blight pathogen Marasmiellus scandens.</title>
        <authorList>
            <person name="Baruah I.K."/>
            <person name="Leung J."/>
            <person name="Bukari Y."/>
            <person name="Amoako-Attah I."/>
            <person name="Meinhardt L.W."/>
            <person name="Bailey B.A."/>
            <person name="Cohen S.P."/>
        </authorList>
    </citation>
    <scope>NUCLEOTIDE SEQUENCE [LARGE SCALE GENOMIC DNA]</scope>
    <source>
        <strain evidence="2 3">GH-19</strain>
    </source>
</reference>
<keyword evidence="1" id="KW-0732">Signal</keyword>
<dbReference type="PANTHER" id="PTHR33129">
    <property type="entry name" value="PROTEIN KINASE DOMAIN-CONTAINING PROTEIN-RELATED"/>
    <property type="match status" value="1"/>
</dbReference>
<organism evidence="2 3">
    <name type="scientific">Marasmiellus scandens</name>
    <dbReference type="NCBI Taxonomy" id="2682957"/>
    <lineage>
        <taxon>Eukaryota</taxon>
        <taxon>Fungi</taxon>
        <taxon>Dikarya</taxon>
        <taxon>Basidiomycota</taxon>
        <taxon>Agaricomycotina</taxon>
        <taxon>Agaricomycetes</taxon>
        <taxon>Agaricomycetidae</taxon>
        <taxon>Agaricales</taxon>
        <taxon>Marasmiineae</taxon>
        <taxon>Omphalotaceae</taxon>
        <taxon>Marasmiellus</taxon>
    </lineage>
</organism>
<protein>
    <submittedName>
        <fullName evidence="2">Uncharacterized protein</fullName>
    </submittedName>
</protein>
<evidence type="ECO:0000313" key="2">
    <source>
        <dbReference type="EMBL" id="KAK7443580.1"/>
    </source>
</evidence>
<name>A0ABR1IX51_9AGAR</name>